<evidence type="ECO:0000313" key="4">
    <source>
        <dbReference type="Proteomes" id="UP000265750"/>
    </source>
</evidence>
<organism evidence="3 4">
    <name type="scientific">Aureimonas flava</name>
    <dbReference type="NCBI Taxonomy" id="2320271"/>
    <lineage>
        <taxon>Bacteria</taxon>
        <taxon>Pseudomonadati</taxon>
        <taxon>Pseudomonadota</taxon>
        <taxon>Alphaproteobacteria</taxon>
        <taxon>Hyphomicrobiales</taxon>
        <taxon>Aurantimonadaceae</taxon>
        <taxon>Aureimonas</taxon>
    </lineage>
</organism>
<name>A0A3A1WLW0_9HYPH</name>
<dbReference type="OrthoDB" id="9809589at2"/>
<evidence type="ECO:0000256" key="2">
    <source>
        <dbReference type="SAM" id="SignalP"/>
    </source>
</evidence>
<accession>A0A3A1WLW0</accession>
<protein>
    <submittedName>
        <fullName evidence="3">Uncharacterized protein</fullName>
    </submittedName>
</protein>
<dbReference type="AlphaFoldDB" id="A0A3A1WLW0"/>
<evidence type="ECO:0000256" key="1">
    <source>
        <dbReference type="SAM" id="MobiDB-lite"/>
    </source>
</evidence>
<feature type="chain" id="PRO_5017200677" evidence="2">
    <location>
        <begin position="37"/>
        <end position="268"/>
    </location>
</feature>
<gene>
    <name evidence="3" type="ORF">D3218_08250</name>
</gene>
<comment type="caution">
    <text evidence="3">The sequence shown here is derived from an EMBL/GenBank/DDBJ whole genome shotgun (WGS) entry which is preliminary data.</text>
</comment>
<keyword evidence="4" id="KW-1185">Reference proteome</keyword>
<dbReference type="Proteomes" id="UP000265750">
    <property type="component" value="Unassembled WGS sequence"/>
</dbReference>
<feature type="region of interest" description="Disordered" evidence="1">
    <location>
        <begin position="47"/>
        <end position="112"/>
    </location>
</feature>
<evidence type="ECO:0000313" key="3">
    <source>
        <dbReference type="EMBL" id="RIY01346.1"/>
    </source>
</evidence>
<reference evidence="4" key="1">
    <citation type="submission" date="2018-09" db="EMBL/GenBank/DDBJ databases">
        <authorList>
            <person name="Tuo L."/>
        </authorList>
    </citation>
    <scope>NUCLEOTIDE SEQUENCE [LARGE SCALE GENOMIC DNA]</scope>
    <source>
        <strain evidence="4">M2BS4Y-1</strain>
    </source>
</reference>
<dbReference type="EMBL" id="QYRN01000004">
    <property type="protein sequence ID" value="RIY01346.1"/>
    <property type="molecule type" value="Genomic_DNA"/>
</dbReference>
<feature type="signal peptide" evidence="2">
    <location>
        <begin position="1"/>
        <end position="36"/>
    </location>
</feature>
<proteinExistence type="predicted"/>
<keyword evidence="2" id="KW-0732">Signal</keyword>
<sequence>MAGIARPNGDKAEFRRLLLAASVLAWCGMAAAPAFALSQITGEDGSAPPVREGIVAVPLPPVPGQPAPADAAQPPEPADSGTGAPGVPAPATPDDATDAGENGAQEPSNADLPPIEIVYGDEGLPQPVRDLRAKLMEVARTGDIEKLRPYFQTGADPTVVSATMPEQDPVVTLKEASGDGDGVELMAILLETLEAGHVRLDPGGENEIYVWPYFTQVDLGALTKPQLVQLFELVTAGDYQRMVANGSYDFYRVGISPEGRFEFFVDGD</sequence>
<dbReference type="RefSeq" id="WP_119539526.1">
    <property type="nucleotide sequence ID" value="NZ_QYRN01000004.1"/>
</dbReference>